<proteinExistence type="predicted"/>
<gene>
    <name evidence="1" type="ORF">L2E82_25494</name>
</gene>
<dbReference type="EMBL" id="CM042012">
    <property type="protein sequence ID" value="KAI3753442.1"/>
    <property type="molecule type" value="Genomic_DNA"/>
</dbReference>
<reference evidence="2" key="1">
    <citation type="journal article" date="2022" name="Mol. Ecol. Resour.">
        <title>The genomes of chicory, endive, great burdock and yacon provide insights into Asteraceae palaeo-polyploidization history and plant inulin production.</title>
        <authorList>
            <person name="Fan W."/>
            <person name="Wang S."/>
            <person name="Wang H."/>
            <person name="Wang A."/>
            <person name="Jiang F."/>
            <person name="Liu H."/>
            <person name="Zhao H."/>
            <person name="Xu D."/>
            <person name="Zhang Y."/>
        </authorList>
    </citation>
    <scope>NUCLEOTIDE SEQUENCE [LARGE SCALE GENOMIC DNA]</scope>
    <source>
        <strain evidence="2">cv. Punajuju</strain>
    </source>
</reference>
<sequence length="71" mass="8229">MERIVMVWRKCGDTKGQPTILSPNLTSLFKSIQLFPLSSTLQNLLIIEATKKKETSFFFGFWVFLFDPSRV</sequence>
<comment type="caution">
    <text evidence="1">The sequence shown here is derived from an EMBL/GenBank/DDBJ whole genome shotgun (WGS) entry which is preliminary data.</text>
</comment>
<evidence type="ECO:0000313" key="1">
    <source>
        <dbReference type="EMBL" id="KAI3753442.1"/>
    </source>
</evidence>
<evidence type="ECO:0000313" key="2">
    <source>
        <dbReference type="Proteomes" id="UP001055811"/>
    </source>
</evidence>
<dbReference type="Proteomes" id="UP001055811">
    <property type="component" value="Linkage Group LG04"/>
</dbReference>
<name>A0ACB9E3T5_CICIN</name>
<protein>
    <submittedName>
        <fullName evidence="1">Uncharacterized protein</fullName>
    </submittedName>
</protein>
<organism evidence="1 2">
    <name type="scientific">Cichorium intybus</name>
    <name type="common">Chicory</name>
    <dbReference type="NCBI Taxonomy" id="13427"/>
    <lineage>
        <taxon>Eukaryota</taxon>
        <taxon>Viridiplantae</taxon>
        <taxon>Streptophyta</taxon>
        <taxon>Embryophyta</taxon>
        <taxon>Tracheophyta</taxon>
        <taxon>Spermatophyta</taxon>
        <taxon>Magnoliopsida</taxon>
        <taxon>eudicotyledons</taxon>
        <taxon>Gunneridae</taxon>
        <taxon>Pentapetalae</taxon>
        <taxon>asterids</taxon>
        <taxon>campanulids</taxon>
        <taxon>Asterales</taxon>
        <taxon>Asteraceae</taxon>
        <taxon>Cichorioideae</taxon>
        <taxon>Cichorieae</taxon>
        <taxon>Cichoriinae</taxon>
        <taxon>Cichorium</taxon>
    </lineage>
</organism>
<reference evidence="1 2" key="2">
    <citation type="journal article" date="2022" name="Mol. Ecol. Resour.">
        <title>The genomes of chicory, endive, great burdock and yacon provide insights into Asteraceae paleo-polyploidization history and plant inulin production.</title>
        <authorList>
            <person name="Fan W."/>
            <person name="Wang S."/>
            <person name="Wang H."/>
            <person name="Wang A."/>
            <person name="Jiang F."/>
            <person name="Liu H."/>
            <person name="Zhao H."/>
            <person name="Xu D."/>
            <person name="Zhang Y."/>
        </authorList>
    </citation>
    <scope>NUCLEOTIDE SEQUENCE [LARGE SCALE GENOMIC DNA]</scope>
    <source>
        <strain evidence="2">cv. Punajuju</strain>
        <tissue evidence="1">Leaves</tissue>
    </source>
</reference>
<accession>A0ACB9E3T5</accession>
<keyword evidence="2" id="KW-1185">Reference proteome</keyword>